<protein>
    <submittedName>
        <fullName evidence="2">PCI domain-containing protein</fullName>
    </submittedName>
</protein>
<accession>A0A183DUX4</accession>
<dbReference type="InterPro" id="IPR000717">
    <property type="entry name" value="PCI_dom"/>
</dbReference>
<dbReference type="PROSITE" id="PS50250">
    <property type="entry name" value="PCI"/>
    <property type="match status" value="1"/>
</dbReference>
<sequence>LEQGDREEYNQCQSQLKLLYREIPNSPNRYEFTSYRLLYYISVANTIDQTTLLSELDEKAREDPCIEFALKTREAWALGNYVKLFRLYEHAPRMASYVMDLFLERERKAALNACLKSYVLSILNNIYD</sequence>
<proteinExistence type="predicted"/>
<dbReference type="GO" id="GO:0005634">
    <property type="term" value="C:nucleus"/>
    <property type="evidence" value="ECO:0007669"/>
    <property type="project" value="TreeGrafter"/>
</dbReference>
<name>A0A183DUX4_9BILA</name>
<dbReference type="AlphaFoldDB" id="A0A183DUX4"/>
<reference evidence="2" key="1">
    <citation type="submission" date="2016-06" db="UniProtKB">
        <authorList>
            <consortium name="WormBaseParasite"/>
        </authorList>
    </citation>
    <scope>IDENTIFICATION</scope>
</reference>
<dbReference type="Gene3D" id="1.25.40.990">
    <property type="match status" value="1"/>
</dbReference>
<dbReference type="PANTHER" id="PTHR12436:SF4">
    <property type="entry name" value="LEUKOCYTE RECEPTOR CLUSTER MEMBER 8"/>
    <property type="match status" value="1"/>
</dbReference>
<dbReference type="InterPro" id="IPR045107">
    <property type="entry name" value="SAC3/GANP/THP3"/>
</dbReference>
<dbReference type="Pfam" id="PF03399">
    <property type="entry name" value="SAC3_GANP"/>
    <property type="match status" value="1"/>
</dbReference>
<dbReference type="WBParaSite" id="GPUH_0001252901-mRNA-1">
    <property type="protein sequence ID" value="GPUH_0001252901-mRNA-1"/>
    <property type="gene ID" value="GPUH_0001252901"/>
</dbReference>
<evidence type="ECO:0000259" key="1">
    <source>
        <dbReference type="PROSITE" id="PS50250"/>
    </source>
</evidence>
<evidence type="ECO:0000313" key="2">
    <source>
        <dbReference type="WBParaSite" id="GPUH_0001252901-mRNA-1"/>
    </source>
</evidence>
<organism evidence="2">
    <name type="scientific">Gongylonema pulchrum</name>
    <dbReference type="NCBI Taxonomy" id="637853"/>
    <lineage>
        <taxon>Eukaryota</taxon>
        <taxon>Metazoa</taxon>
        <taxon>Ecdysozoa</taxon>
        <taxon>Nematoda</taxon>
        <taxon>Chromadorea</taxon>
        <taxon>Rhabditida</taxon>
        <taxon>Spirurina</taxon>
        <taxon>Spiruromorpha</taxon>
        <taxon>Spiruroidea</taxon>
        <taxon>Gongylonematidae</taxon>
        <taxon>Gongylonema</taxon>
    </lineage>
</organism>
<dbReference type="PANTHER" id="PTHR12436">
    <property type="entry name" value="80 KDA MCM3-ASSOCIATED PROTEIN"/>
    <property type="match status" value="1"/>
</dbReference>
<dbReference type="InterPro" id="IPR005062">
    <property type="entry name" value="SAC3/GANP/THP3_conserved"/>
</dbReference>
<feature type="domain" description="PCI" evidence="1">
    <location>
        <begin position="7"/>
        <end position="128"/>
    </location>
</feature>